<name>E9H0W8_DAPPU</name>
<sequence>SLLTDYAAYTDMDVHHFRWRYYCYVTVQEIGWVSRINRCSSDNVGYTQHLSSTLLVSIVAPTIRYVLLVIASKMHMEKVHERPKFYWDNWLIPGPYAERINNVYASEIIIFFLYDNSFTCIFLRIYWISAVGKKYLTLRQLELIHDYK</sequence>
<organism evidence="2 3">
    <name type="scientific">Daphnia pulex</name>
    <name type="common">Water flea</name>
    <dbReference type="NCBI Taxonomy" id="6669"/>
    <lineage>
        <taxon>Eukaryota</taxon>
        <taxon>Metazoa</taxon>
        <taxon>Ecdysozoa</taxon>
        <taxon>Arthropoda</taxon>
        <taxon>Crustacea</taxon>
        <taxon>Branchiopoda</taxon>
        <taxon>Diplostraca</taxon>
        <taxon>Cladocera</taxon>
        <taxon>Anomopoda</taxon>
        <taxon>Daphniidae</taxon>
        <taxon>Daphnia</taxon>
    </lineage>
</organism>
<dbReference type="EMBL" id="GL732582">
    <property type="protein sequence ID" value="EFX74630.1"/>
    <property type="molecule type" value="Genomic_DNA"/>
</dbReference>
<keyword evidence="1" id="KW-0812">Transmembrane</keyword>
<reference evidence="2 3" key="1">
    <citation type="journal article" date="2011" name="Science">
        <title>The ecoresponsive genome of Daphnia pulex.</title>
        <authorList>
            <person name="Colbourne J.K."/>
            <person name="Pfrender M.E."/>
            <person name="Gilbert D."/>
            <person name="Thomas W.K."/>
            <person name="Tucker A."/>
            <person name="Oakley T.H."/>
            <person name="Tokishita S."/>
            <person name="Aerts A."/>
            <person name="Arnold G.J."/>
            <person name="Basu M.K."/>
            <person name="Bauer D.J."/>
            <person name="Caceres C.E."/>
            <person name="Carmel L."/>
            <person name="Casola C."/>
            <person name="Choi J.H."/>
            <person name="Detter J.C."/>
            <person name="Dong Q."/>
            <person name="Dusheyko S."/>
            <person name="Eads B.D."/>
            <person name="Frohlich T."/>
            <person name="Geiler-Samerotte K.A."/>
            <person name="Gerlach D."/>
            <person name="Hatcher P."/>
            <person name="Jogdeo S."/>
            <person name="Krijgsveld J."/>
            <person name="Kriventseva E.V."/>
            <person name="Kultz D."/>
            <person name="Laforsch C."/>
            <person name="Lindquist E."/>
            <person name="Lopez J."/>
            <person name="Manak J.R."/>
            <person name="Muller J."/>
            <person name="Pangilinan J."/>
            <person name="Patwardhan R.P."/>
            <person name="Pitluck S."/>
            <person name="Pritham E.J."/>
            <person name="Rechtsteiner A."/>
            <person name="Rho M."/>
            <person name="Rogozin I.B."/>
            <person name="Sakarya O."/>
            <person name="Salamov A."/>
            <person name="Schaack S."/>
            <person name="Shapiro H."/>
            <person name="Shiga Y."/>
            <person name="Skalitzky C."/>
            <person name="Smith Z."/>
            <person name="Souvorov A."/>
            <person name="Sung W."/>
            <person name="Tang Z."/>
            <person name="Tsuchiya D."/>
            <person name="Tu H."/>
            <person name="Vos H."/>
            <person name="Wang M."/>
            <person name="Wolf Y.I."/>
            <person name="Yamagata H."/>
            <person name="Yamada T."/>
            <person name="Ye Y."/>
            <person name="Shaw J.R."/>
            <person name="Andrews J."/>
            <person name="Crease T.J."/>
            <person name="Tang H."/>
            <person name="Lucas S.M."/>
            <person name="Robertson H.M."/>
            <person name="Bork P."/>
            <person name="Koonin E.V."/>
            <person name="Zdobnov E.M."/>
            <person name="Grigoriev I.V."/>
            <person name="Lynch M."/>
            <person name="Boore J.L."/>
        </authorList>
    </citation>
    <scope>NUCLEOTIDE SEQUENCE [LARGE SCALE GENOMIC DNA]</scope>
</reference>
<dbReference type="InParanoid" id="E9H0W8"/>
<dbReference type="AlphaFoldDB" id="E9H0W8"/>
<proteinExistence type="predicted"/>
<accession>E9H0W8</accession>
<keyword evidence="1" id="KW-0472">Membrane</keyword>
<feature type="transmembrane region" description="Helical" evidence="1">
    <location>
        <begin position="50"/>
        <end position="71"/>
    </location>
</feature>
<keyword evidence="3" id="KW-1185">Reference proteome</keyword>
<dbReference type="KEGG" id="dpx:DAPPUDRAFT_108687"/>
<evidence type="ECO:0000313" key="3">
    <source>
        <dbReference type="Proteomes" id="UP000000305"/>
    </source>
</evidence>
<gene>
    <name evidence="2" type="ORF">DAPPUDRAFT_108687</name>
</gene>
<dbReference type="HOGENOM" id="CLU_1763396_0_0_1"/>
<dbReference type="Proteomes" id="UP000000305">
    <property type="component" value="Unassembled WGS sequence"/>
</dbReference>
<protein>
    <submittedName>
        <fullName evidence="2">Uncharacterized protein</fullName>
    </submittedName>
</protein>
<feature type="non-terminal residue" evidence="2">
    <location>
        <position position="148"/>
    </location>
</feature>
<evidence type="ECO:0000256" key="1">
    <source>
        <dbReference type="SAM" id="Phobius"/>
    </source>
</evidence>
<evidence type="ECO:0000313" key="2">
    <source>
        <dbReference type="EMBL" id="EFX74630.1"/>
    </source>
</evidence>
<keyword evidence="1" id="KW-1133">Transmembrane helix</keyword>